<evidence type="ECO:0000313" key="10">
    <source>
        <dbReference type="Proteomes" id="UP000553706"/>
    </source>
</evidence>
<evidence type="ECO:0000259" key="8">
    <source>
        <dbReference type="Pfam" id="PF02470"/>
    </source>
</evidence>
<keyword evidence="4 7" id="KW-0812">Transmembrane</keyword>
<feature type="transmembrane region" description="Helical" evidence="7">
    <location>
        <begin position="21"/>
        <end position="40"/>
    </location>
</feature>
<keyword evidence="6 7" id="KW-0472">Membrane</keyword>
<evidence type="ECO:0000256" key="2">
    <source>
        <dbReference type="ARBA" id="ARBA00022475"/>
    </source>
</evidence>
<dbReference type="Pfam" id="PF02470">
    <property type="entry name" value="MlaD"/>
    <property type="match status" value="3"/>
</dbReference>
<dbReference type="AlphaFoldDB" id="A0A840VS23"/>
<dbReference type="RefSeq" id="WP_183267419.1">
    <property type="nucleotide sequence ID" value="NZ_JACHFJ010000016.1"/>
</dbReference>
<organism evidence="9 10">
    <name type="scientific">Acidocella aromatica</name>
    <dbReference type="NCBI Taxonomy" id="1303579"/>
    <lineage>
        <taxon>Bacteria</taxon>
        <taxon>Pseudomonadati</taxon>
        <taxon>Pseudomonadota</taxon>
        <taxon>Alphaproteobacteria</taxon>
        <taxon>Acetobacterales</taxon>
        <taxon>Acidocellaceae</taxon>
        <taxon>Acidocella</taxon>
    </lineage>
</organism>
<name>A0A840VS23_9PROT</name>
<proteinExistence type="predicted"/>
<keyword evidence="2" id="KW-1003">Cell membrane</keyword>
<feature type="domain" description="Mce/MlaD" evidence="8">
    <location>
        <begin position="163"/>
        <end position="224"/>
    </location>
</feature>
<feature type="domain" description="Mce/MlaD" evidence="8">
    <location>
        <begin position="47"/>
        <end position="138"/>
    </location>
</feature>
<evidence type="ECO:0000256" key="1">
    <source>
        <dbReference type="ARBA" id="ARBA00004533"/>
    </source>
</evidence>
<evidence type="ECO:0000256" key="4">
    <source>
        <dbReference type="ARBA" id="ARBA00022692"/>
    </source>
</evidence>
<evidence type="ECO:0000256" key="6">
    <source>
        <dbReference type="ARBA" id="ARBA00023136"/>
    </source>
</evidence>
<dbReference type="InterPro" id="IPR003399">
    <property type="entry name" value="Mce/MlaD"/>
</dbReference>
<comment type="subcellular location">
    <subcellularLocation>
        <location evidence="1">Cell inner membrane</location>
    </subcellularLocation>
</comment>
<evidence type="ECO:0000256" key="3">
    <source>
        <dbReference type="ARBA" id="ARBA00022519"/>
    </source>
</evidence>
<gene>
    <name evidence="9" type="ORF">HNP71_002675</name>
</gene>
<comment type="caution">
    <text evidence="9">The sequence shown here is derived from an EMBL/GenBank/DDBJ whole genome shotgun (WGS) entry which is preliminary data.</text>
</comment>
<evidence type="ECO:0000256" key="5">
    <source>
        <dbReference type="ARBA" id="ARBA00022989"/>
    </source>
</evidence>
<keyword evidence="10" id="KW-1185">Reference proteome</keyword>
<accession>A0A840VS23</accession>
<keyword evidence="3" id="KW-0997">Cell inner membrane</keyword>
<protein>
    <submittedName>
        <fullName evidence="9">Paraquat-inducible protein B</fullName>
    </submittedName>
</protein>
<evidence type="ECO:0000256" key="7">
    <source>
        <dbReference type="SAM" id="Phobius"/>
    </source>
</evidence>
<sequence length="529" mass="56581">MSTTTPPPQGQPRAHLRRPRFQFVWLIPVVAAMIAGYLGYRTLLEQGPLLTLSFTTAQGLEAGQTQLKYKDVALGTVESIDLARDNSHVIVKVRMNNVGARFLNSHARYWVERPRLNFTDISGFETLVSGAYISVDPGTPGGDYEDSFTGLEQPPGVRSDEPGSTYTLTANSVGSLQSGSPVFYRDVVVGEVLGYDLGDGLGPVKVSVFIRAPYNNLVRPDSQFWNSSGVALGVQGGVLQLQLQSAQALLAGGVTFNVPPAAMTEAPSPSGASFRLYASHQEADSASYHTQIPLVAYMASDVNGLTPGAPVNMLGIQVGNVTNVKLEIDQATGNARVRVAMQVQPERVLTSSQLQASYDPLSDFQRLVAKGMRVEMGTASYVTGQKMISLDYVPNAAPAKVTQEGGALVLPVQPGGLDEMLTNLADLSAKMDKMPFDQIGDNLNKLLVTTNNTLGGKAMQESLAQLAATLKSANATLQALDQGYGTDSNFQRNTQQVLQETNAAMQSLKALSDYLSRNPQALLLGRKGP</sequence>
<dbReference type="PANTHER" id="PTHR30462:SF0">
    <property type="entry name" value="INTERMEMBRANE TRANSPORT PROTEIN YEBT"/>
    <property type="match status" value="1"/>
</dbReference>
<dbReference type="Proteomes" id="UP000553706">
    <property type="component" value="Unassembled WGS sequence"/>
</dbReference>
<dbReference type="InterPro" id="IPR051800">
    <property type="entry name" value="PqiA-PqiB_transport"/>
</dbReference>
<evidence type="ECO:0000313" key="9">
    <source>
        <dbReference type="EMBL" id="MBB5374401.1"/>
    </source>
</evidence>
<dbReference type="PANTHER" id="PTHR30462">
    <property type="entry name" value="INTERMEMBRANE TRANSPORT PROTEIN PQIB-RELATED"/>
    <property type="match status" value="1"/>
</dbReference>
<keyword evidence="5 7" id="KW-1133">Transmembrane helix</keyword>
<dbReference type="GO" id="GO:0005886">
    <property type="term" value="C:plasma membrane"/>
    <property type="evidence" value="ECO:0007669"/>
    <property type="project" value="UniProtKB-SubCell"/>
</dbReference>
<dbReference type="EMBL" id="JACHFJ010000016">
    <property type="protein sequence ID" value="MBB5374401.1"/>
    <property type="molecule type" value="Genomic_DNA"/>
</dbReference>
<reference evidence="9 10" key="1">
    <citation type="submission" date="2020-08" db="EMBL/GenBank/DDBJ databases">
        <title>Genomic Encyclopedia of Type Strains, Phase IV (KMG-IV): sequencing the most valuable type-strain genomes for metagenomic binning, comparative biology and taxonomic classification.</title>
        <authorList>
            <person name="Goeker M."/>
        </authorList>
    </citation>
    <scope>NUCLEOTIDE SEQUENCE [LARGE SCALE GENOMIC DNA]</scope>
    <source>
        <strain evidence="9 10">DSM 27026</strain>
    </source>
</reference>
<feature type="domain" description="Mce/MlaD" evidence="8">
    <location>
        <begin position="298"/>
        <end position="391"/>
    </location>
</feature>